<sequence length="237" mass="27365">MIKYHENSNNNFNFAFKNEDLWTPPIYFNIQPTTSTHLKVETFSSNTPPPNTNNYNNLVKNSVQPAVPINERLSRKRTKNEKQSKTTTCSIVSNPSTSPTRPPKAKRKKSATKEKMRNLEIKTKLRELNSLMPFVGSTELPRIRILRLANAYIEHLTKILNGHQIFCEKIGGYRPLMWEDFAIDVNNEMKKRNSYSHLVEDYEEQTRKVSECSKESDNSKATHLSNKISPQSSKSFN</sequence>
<dbReference type="EMBL" id="CAJEWN010000801">
    <property type="protein sequence ID" value="CAD2190332.1"/>
    <property type="molecule type" value="Genomic_DNA"/>
</dbReference>
<feature type="compositionally biased region" description="Polar residues" evidence="1">
    <location>
        <begin position="85"/>
        <end position="96"/>
    </location>
</feature>
<evidence type="ECO:0000259" key="2">
    <source>
        <dbReference type="PROSITE" id="PS50888"/>
    </source>
</evidence>
<feature type="region of interest" description="Disordered" evidence="1">
    <location>
        <begin position="205"/>
        <end position="237"/>
    </location>
</feature>
<feature type="compositionally biased region" description="Polar residues" evidence="1">
    <location>
        <begin position="221"/>
        <end position="237"/>
    </location>
</feature>
<feature type="domain" description="BHLH" evidence="2">
    <location>
        <begin position="105"/>
        <end position="156"/>
    </location>
</feature>
<feature type="region of interest" description="Disordered" evidence="1">
    <location>
        <begin position="75"/>
        <end position="114"/>
    </location>
</feature>
<feature type="compositionally biased region" description="Basic and acidic residues" evidence="1">
    <location>
        <begin position="205"/>
        <end position="220"/>
    </location>
</feature>
<accession>A0A6V7WTR6</accession>
<evidence type="ECO:0000313" key="3">
    <source>
        <dbReference type="EMBL" id="CAD2190332.1"/>
    </source>
</evidence>
<dbReference type="InterPro" id="IPR011598">
    <property type="entry name" value="bHLH_dom"/>
</dbReference>
<gene>
    <name evidence="3" type="ORF">MENT_LOCUS43115</name>
</gene>
<evidence type="ECO:0000256" key="1">
    <source>
        <dbReference type="SAM" id="MobiDB-lite"/>
    </source>
</evidence>
<evidence type="ECO:0000313" key="4">
    <source>
        <dbReference type="Proteomes" id="UP000580250"/>
    </source>
</evidence>
<dbReference type="OrthoDB" id="10055449at2759"/>
<dbReference type="AlphaFoldDB" id="A0A6V7WTR6"/>
<protein>
    <recommendedName>
        <fullName evidence="2">BHLH domain-containing protein</fullName>
    </recommendedName>
</protein>
<proteinExistence type="predicted"/>
<name>A0A6V7WTR6_MELEN</name>
<dbReference type="Pfam" id="PF00010">
    <property type="entry name" value="HLH"/>
    <property type="match status" value="1"/>
</dbReference>
<dbReference type="GO" id="GO:0046983">
    <property type="term" value="F:protein dimerization activity"/>
    <property type="evidence" value="ECO:0007669"/>
    <property type="project" value="InterPro"/>
</dbReference>
<comment type="caution">
    <text evidence="3">The sequence shown here is derived from an EMBL/GenBank/DDBJ whole genome shotgun (WGS) entry which is preliminary data.</text>
</comment>
<dbReference type="Proteomes" id="UP000580250">
    <property type="component" value="Unassembled WGS sequence"/>
</dbReference>
<organism evidence="3 4">
    <name type="scientific">Meloidogyne enterolobii</name>
    <name type="common">Root-knot nematode worm</name>
    <name type="synonym">Meloidogyne mayaguensis</name>
    <dbReference type="NCBI Taxonomy" id="390850"/>
    <lineage>
        <taxon>Eukaryota</taxon>
        <taxon>Metazoa</taxon>
        <taxon>Ecdysozoa</taxon>
        <taxon>Nematoda</taxon>
        <taxon>Chromadorea</taxon>
        <taxon>Rhabditida</taxon>
        <taxon>Tylenchina</taxon>
        <taxon>Tylenchomorpha</taxon>
        <taxon>Tylenchoidea</taxon>
        <taxon>Meloidogynidae</taxon>
        <taxon>Meloidogyninae</taxon>
        <taxon>Meloidogyne</taxon>
    </lineage>
</organism>
<dbReference type="SUPFAM" id="SSF47459">
    <property type="entry name" value="HLH, helix-loop-helix DNA-binding domain"/>
    <property type="match status" value="1"/>
</dbReference>
<reference evidence="3 4" key="1">
    <citation type="submission" date="2020-08" db="EMBL/GenBank/DDBJ databases">
        <authorList>
            <person name="Koutsovoulos G."/>
            <person name="Danchin GJ E."/>
        </authorList>
    </citation>
    <scope>NUCLEOTIDE SEQUENCE [LARGE SCALE GENOMIC DNA]</scope>
</reference>
<dbReference type="Gene3D" id="4.10.280.10">
    <property type="entry name" value="Helix-loop-helix DNA-binding domain"/>
    <property type="match status" value="1"/>
</dbReference>
<dbReference type="PROSITE" id="PS50888">
    <property type="entry name" value="BHLH"/>
    <property type="match status" value="1"/>
</dbReference>
<dbReference type="InterPro" id="IPR036638">
    <property type="entry name" value="HLH_DNA-bd_sf"/>
</dbReference>